<proteinExistence type="inferred from homology"/>
<organism evidence="10 11">
    <name type="scientific">Hohenbuehelia grisea</name>
    <dbReference type="NCBI Taxonomy" id="104357"/>
    <lineage>
        <taxon>Eukaryota</taxon>
        <taxon>Fungi</taxon>
        <taxon>Dikarya</taxon>
        <taxon>Basidiomycota</taxon>
        <taxon>Agaricomycotina</taxon>
        <taxon>Agaricomycetes</taxon>
        <taxon>Agaricomycetidae</taxon>
        <taxon>Agaricales</taxon>
        <taxon>Pleurotineae</taxon>
        <taxon>Pleurotaceae</taxon>
        <taxon>Hohenbuehelia</taxon>
    </lineage>
</organism>
<dbReference type="InterPro" id="IPR045863">
    <property type="entry name" value="CorA_TM1_TM2"/>
</dbReference>
<feature type="region of interest" description="Disordered" evidence="8">
    <location>
        <begin position="48"/>
        <end position="89"/>
    </location>
</feature>
<evidence type="ECO:0000256" key="4">
    <source>
        <dbReference type="ARBA" id="ARBA00022475"/>
    </source>
</evidence>
<evidence type="ECO:0000256" key="3">
    <source>
        <dbReference type="ARBA" id="ARBA00022448"/>
    </source>
</evidence>
<comment type="similarity">
    <text evidence="2">Belongs to the CorA metal ion transporter (MIT) (TC 1.A.35) family.</text>
</comment>
<dbReference type="SUPFAM" id="SSF144083">
    <property type="entry name" value="Magnesium transport protein CorA, transmembrane region"/>
    <property type="match status" value="1"/>
</dbReference>
<dbReference type="SUPFAM" id="SSF143865">
    <property type="entry name" value="CorA soluble domain-like"/>
    <property type="match status" value="1"/>
</dbReference>
<dbReference type="Pfam" id="PF01544">
    <property type="entry name" value="CorA"/>
    <property type="match status" value="1"/>
</dbReference>
<keyword evidence="4" id="KW-1003">Cell membrane</keyword>
<keyword evidence="6 9" id="KW-1133">Transmembrane helix</keyword>
<dbReference type="InterPro" id="IPR002523">
    <property type="entry name" value="MgTranspt_CorA/ZnTranspt_ZntB"/>
</dbReference>
<evidence type="ECO:0000256" key="9">
    <source>
        <dbReference type="SAM" id="Phobius"/>
    </source>
</evidence>
<keyword evidence="5 9" id="KW-0812">Transmembrane</keyword>
<evidence type="ECO:0000313" key="11">
    <source>
        <dbReference type="Proteomes" id="UP001556367"/>
    </source>
</evidence>
<sequence>MLIVNPPVHILSGDLILHKRTIDPIKTVVYGLRRYDLDRCAALADMRASVQPRPGGQGTGGPGAPGEYHRSASAESSSSGESQHTDYSHGMGNTYGANALVGGMGGMGAPGPGPGSGSQGWGDGRRQVEGFMSYKAKIYLADVYDHMDFVLTSLDMFSGVTENLINYAFNMASYEMNETMRRLTLATIIFLPLTLLTGYFGMNFEHMWSIQDKSDVLFWMIALPVMGVLIPIFLFNDIARMAHYLQKRLAGERLAKQRL</sequence>
<evidence type="ECO:0000256" key="2">
    <source>
        <dbReference type="ARBA" id="ARBA00009765"/>
    </source>
</evidence>
<evidence type="ECO:0000256" key="6">
    <source>
        <dbReference type="ARBA" id="ARBA00022989"/>
    </source>
</evidence>
<feature type="compositionally biased region" description="Low complexity" evidence="8">
    <location>
        <begin position="73"/>
        <end position="82"/>
    </location>
</feature>
<evidence type="ECO:0000256" key="1">
    <source>
        <dbReference type="ARBA" id="ARBA00004651"/>
    </source>
</evidence>
<dbReference type="Proteomes" id="UP001556367">
    <property type="component" value="Unassembled WGS sequence"/>
</dbReference>
<reference evidence="11" key="1">
    <citation type="submission" date="2024-06" db="EMBL/GenBank/DDBJ databases">
        <title>Multi-omics analyses provide insights into the biosynthesis of the anticancer antibiotic pleurotin in Hohenbuehelia grisea.</title>
        <authorList>
            <person name="Weaver J.A."/>
            <person name="Alberti F."/>
        </authorList>
    </citation>
    <scope>NUCLEOTIDE SEQUENCE [LARGE SCALE GENOMIC DNA]</scope>
    <source>
        <strain evidence="11">T-177</strain>
    </source>
</reference>
<comment type="subcellular location">
    <subcellularLocation>
        <location evidence="1">Cell membrane</location>
        <topology evidence="1">Multi-pass membrane protein</topology>
    </subcellularLocation>
</comment>
<evidence type="ECO:0000313" key="10">
    <source>
        <dbReference type="EMBL" id="KAL0951823.1"/>
    </source>
</evidence>
<feature type="compositionally biased region" description="Gly residues" evidence="8">
    <location>
        <begin position="55"/>
        <end position="64"/>
    </location>
</feature>
<comment type="caution">
    <text evidence="10">The sequence shown here is derived from an EMBL/GenBank/DDBJ whole genome shotgun (WGS) entry which is preliminary data.</text>
</comment>
<feature type="transmembrane region" description="Helical" evidence="9">
    <location>
        <begin position="183"/>
        <end position="204"/>
    </location>
</feature>
<keyword evidence="3" id="KW-0813">Transport</keyword>
<keyword evidence="7 9" id="KW-0472">Membrane</keyword>
<feature type="transmembrane region" description="Helical" evidence="9">
    <location>
        <begin position="216"/>
        <end position="239"/>
    </location>
</feature>
<evidence type="ECO:0000256" key="8">
    <source>
        <dbReference type="SAM" id="MobiDB-lite"/>
    </source>
</evidence>
<dbReference type="InterPro" id="IPR045861">
    <property type="entry name" value="CorA_cytoplasmic_dom"/>
</dbReference>
<keyword evidence="11" id="KW-1185">Reference proteome</keyword>
<evidence type="ECO:0000256" key="5">
    <source>
        <dbReference type="ARBA" id="ARBA00022692"/>
    </source>
</evidence>
<name>A0ABR3J8L1_9AGAR</name>
<dbReference type="Gene3D" id="1.20.58.340">
    <property type="entry name" value="Magnesium transport protein CorA, transmembrane region"/>
    <property type="match status" value="2"/>
</dbReference>
<protein>
    <submittedName>
        <fullName evidence="10">Uncharacterized protein</fullName>
    </submittedName>
</protein>
<dbReference type="EMBL" id="JASNQZ010000011">
    <property type="protein sequence ID" value="KAL0951823.1"/>
    <property type="molecule type" value="Genomic_DNA"/>
</dbReference>
<dbReference type="PANTHER" id="PTHR46494:SF1">
    <property type="entry name" value="CORA FAMILY METAL ION TRANSPORTER (EUROFUNG)"/>
    <property type="match status" value="1"/>
</dbReference>
<accession>A0ABR3J8L1</accession>
<dbReference type="PANTHER" id="PTHR46494">
    <property type="entry name" value="CORA FAMILY METAL ION TRANSPORTER (EUROFUNG)"/>
    <property type="match status" value="1"/>
</dbReference>
<evidence type="ECO:0000256" key="7">
    <source>
        <dbReference type="ARBA" id="ARBA00023136"/>
    </source>
</evidence>
<gene>
    <name evidence="10" type="ORF">HGRIS_008489</name>
</gene>